<evidence type="ECO:0000256" key="1">
    <source>
        <dbReference type="ARBA" id="ARBA00007409"/>
    </source>
</evidence>
<dbReference type="PANTHER" id="PTHR44051">
    <property type="entry name" value="GLUTATHIONE S-TRANSFERASE-RELATED"/>
    <property type="match status" value="1"/>
</dbReference>
<dbReference type="SFLD" id="SFLDS00019">
    <property type="entry name" value="Glutathione_Transferase_(cytos"/>
    <property type="match status" value="1"/>
</dbReference>
<protein>
    <submittedName>
        <fullName evidence="4">Glutathione S-transferase</fullName>
    </submittedName>
</protein>
<dbReference type="CDD" id="cd03057">
    <property type="entry name" value="GST_N_Beta"/>
    <property type="match status" value="1"/>
</dbReference>
<feature type="domain" description="GST C-terminal" evidence="3">
    <location>
        <begin position="90"/>
        <end position="228"/>
    </location>
</feature>
<organism evidence="4 5">
    <name type="scientific">Aspergillus saccharolyticus JOP 1030-1</name>
    <dbReference type="NCBI Taxonomy" id="1450539"/>
    <lineage>
        <taxon>Eukaryota</taxon>
        <taxon>Fungi</taxon>
        <taxon>Dikarya</taxon>
        <taxon>Ascomycota</taxon>
        <taxon>Pezizomycotina</taxon>
        <taxon>Eurotiomycetes</taxon>
        <taxon>Eurotiomycetidae</taxon>
        <taxon>Eurotiales</taxon>
        <taxon>Aspergillaceae</taxon>
        <taxon>Aspergillus</taxon>
        <taxon>Aspergillus subgen. Circumdati</taxon>
    </lineage>
</organism>
<dbReference type="PROSITE" id="PS50404">
    <property type="entry name" value="GST_NTER"/>
    <property type="match status" value="1"/>
</dbReference>
<gene>
    <name evidence="4" type="ORF">BP01DRAFT_353016</name>
</gene>
<dbReference type="InterPro" id="IPR036249">
    <property type="entry name" value="Thioredoxin-like_sf"/>
</dbReference>
<dbReference type="PANTHER" id="PTHR44051:SF21">
    <property type="entry name" value="GLUTATHIONE S-TRANSFERASE FAMILY PROTEIN"/>
    <property type="match status" value="1"/>
</dbReference>
<dbReference type="STRING" id="1450539.A0A318ZM93"/>
<sequence length="241" mass="26895">MASDRYTLYYSPGAASLCVHWLLIEADLPFDAVLVDFSTGVQRTETYRQLNPTGRVPTLIVDGEARGECTALLMLLAERHPDRGLMPAVGAPLRALWLQTMIYLANTLLPAMRDWFYADQDGPAEGAAAVRGLAQRRIEGAWDLLDVRLRGSANAPGLPLTPENNPKYLVGDTLSTVDFLAVMLMRWSRDMPRPATHWPHLASYVDHLTALPSFHDVCRREGLSNWPAVRGSVRRVWQSTE</sequence>
<dbReference type="Pfam" id="PF00043">
    <property type="entry name" value="GST_C"/>
    <property type="match status" value="1"/>
</dbReference>
<keyword evidence="4" id="KW-0808">Transferase</keyword>
<accession>A0A318ZM93</accession>
<dbReference type="SUPFAM" id="SSF52833">
    <property type="entry name" value="Thioredoxin-like"/>
    <property type="match status" value="1"/>
</dbReference>
<comment type="similarity">
    <text evidence="1">Belongs to the GST superfamily.</text>
</comment>
<dbReference type="SFLD" id="SFLDG00358">
    <property type="entry name" value="Main_(cytGST)"/>
    <property type="match status" value="1"/>
</dbReference>
<evidence type="ECO:0000259" key="2">
    <source>
        <dbReference type="PROSITE" id="PS50404"/>
    </source>
</evidence>
<dbReference type="InterPro" id="IPR010987">
    <property type="entry name" value="Glutathione-S-Trfase_C-like"/>
</dbReference>
<dbReference type="GeneID" id="37075299"/>
<dbReference type="Gene3D" id="1.20.1050.10">
    <property type="match status" value="1"/>
</dbReference>
<reference evidence="4 5" key="1">
    <citation type="submission" date="2016-12" db="EMBL/GenBank/DDBJ databases">
        <title>The genomes of Aspergillus section Nigri reveals drivers in fungal speciation.</title>
        <authorList>
            <consortium name="DOE Joint Genome Institute"/>
            <person name="Vesth T.C."/>
            <person name="Nybo J."/>
            <person name="Theobald S."/>
            <person name="Brandl J."/>
            <person name="Frisvad J.C."/>
            <person name="Nielsen K.F."/>
            <person name="Lyhne E.K."/>
            <person name="Kogle M.E."/>
            <person name="Kuo A."/>
            <person name="Riley R."/>
            <person name="Clum A."/>
            <person name="Nolan M."/>
            <person name="Lipzen A."/>
            <person name="Salamov A."/>
            <person name="Henrissat B."/>
            <person name="Wiebenga A."/>
            <person name="De Vries R.P."/>
            <person name="Grigoriev I.V."/>
            <person name="Mortensen U.H."/>
            <person name="Andersen M.R."/>
            <person name="Baker S.E."/>
        </authorList>
    </citation>
    <scope>NUCLEOTIDE SEQUENCE [LARGE SCALE GENOMIC DNA]</scope>
    <source>
        <strain evidence="4 5">JOP 1030-1</strain>
    </source>
</reference>
<proteinExistence type="inferred from homology"/>
<dbReference type="RefSeq" id="XP_025434691.1">
    <property type="nucleotide sequence ID" value="XM_025574071.1"/>
</dbReference>
<dbReference type="Proteomes" id="UP000248349">
    <property type="component" value="Unassembled WGS sequence"/>
</dbReference>
<feature type="domain" description="GST N-terminal" evidence="2">
    <location>
        <begin position="3"/>
        <end position="84"/>
    </location>
</feature>
<dbReference type="InterPro" id="IPR036282">
    <property type="entry name" value="Glutathione-S-Trfase_C_sf"/>
</dbReference>
<dbReference type="InterPro" id="IPR004045">
    <property type="entry name" value="Glutathione_S-Trfase_N"/>
</dbReference>
<dbReference type="AlphaFoldDB" id="A0A318ZM93"/>
<dbReference type="OrthoDB" id="2309723at2759"/>
<keyword evidence="5" id="KW-1185">Reference proteome</keyword>
<dbReference type="PROSITE" id="PS50405">
    <property type="entry name" value="GST_CTER"/>
    <property type="match status" value="1"/>
</dbReference>
<dbReference type="Gene3D" id="3.40.30.10">
    <property type="entry name" value="Glutaredoxin"/>
    <property type="match status" value="1"/>
</dbReference>
<evidence type="ECO:0000313" key="4">
    <source>
        <dbReference type="EMBL" id="PYH48709.1"/>
    </source>
</evidence>
<evidence type="ECO:0000259" key="3">
    <source>
        <dbReference type="PROSITE" id="PS50405"/>
    </source>
</evidence>
<name>A0A318ZM93_9EURO</name>
<dbReference type="InterPro" id="IPR040079">
    <property type="entry name" value="Glutathione_S-Trfase"/>
</dbReference>
<dbReference type="Pfam" id="PF13409">
    <property type="entry name" value="GST_N_2"/>
    <property type="match status" value="1"/>
</dbReference>
<dbReference type="SUPFAM" id="SSF47616">
    <property type="entry name" value="GST C-terminal domain-like"/>
    <property type="match status" value="1"/>
</dbReference>
<dbReference type="EMBL" id="KZ821220">
    <property type="protein sequence ID" value="PYH48709.1"/>
    <property type="molecule type" value="Genomic_DNA"/>
</dbReference>
<evidence type="ECO:0000313" key="5">
    <source>
        <dbReference type="Proteomes" id="UP000248349"/>
    </source>
</evidence>
<dbReference type="InterPro" id="IPR004046">
    <property type="entry name" value="GST_C"/>
</dbReference>
<dbReference type="GO" id="GO:0016740">
    <property type="term" value="F:transferase activity"/>
    <property type="evidence" value="ECO:0007669"/>
    <property type="project" value="UniProtKB-KW"/>
</dbReference>